<keyword evidence="5 6" id="KW-0464">Manganese</keyword>
<feature type="domain" description="Thiamine pyrophosphate enzyme N-terminal TPP-binding" evidence="8">
    <location>
        <begin position="7"/>
        <end position="124"/>
    </location>
</feature>
<dbReference type="PANTHER" id="PTHR42916:SF1">
    <property type="entry name" value="PROTEIN PHYLLO, CHLOROPLASTIC"/>
    <property type="match status" value="1"/>
</dbReference>
<dbReference type="InterPro" id="IPR032264">
    <property type="entry name" value="MenD_middle"/>
</dbReference>
<dbReference type="UniPathway" id="UPA00079"/>
<evidence type="ECO:0000259" key="7">
    <source>
        <dbReference type="Pfam" id="PF02775"/>
    </source>
</evidence>
<dbReference type="EC" id="2.2.1.9" evidence="6"/>
<gene>
    <name evidence="6" type="primary">menD</name>
    <name evidence="10" type="ORF">ABR60_02465</name>
</gene>
<name>A0A0R2NYT8_9ACTN</name>
<dbReference type="GO" id="GO:0030976">
    <property type="term" value="F:thiamine pyrophosphate binding"/>
    <property type="evidence" value="ECO:0007669"/>
    <property type="project" value="UniProtKB-UniRule"/>
</dbReference>
<evidence type="ECO:0000313" key="11">
    <source>
        <dbReference type="Proteomes" id="UP000053941"/>
    </source>
</evidence>
<dbReference type="PIRSF" id="PIRSF004983">
    <property type="entry name" value="MenD"/>
    <property type="match status" value="1"/>
</dbReference>
<dbReference type="Gene3D" id="3.40.50.970">
    <property type="match status" value="2"/>
</dbReference>
<dbReference type="CDD" id="cd07037">
    <property type="entry name" value="TPP_PYR_MenD"/>
    <property type="match status" value="1"/>
</dbReference>
<dbReference type="GO" id="GO:0000287">
    <property type="term" value="F:magnesium ion binding"/>
    <property type="evidence" value="ECO:0007669"/>
    <property type="project" value="UniProtKB-UniRule"/>
</dbReference>
<dbReference type="Pfam" id="PF02775">
    <property type="entry name" value="TPP_enzyme_C"/>
    <property type="match status" value="1"/>
</dbReference>
<evidence type="ECO:0000256" key="2">
    <source>
        <dbReference type="ARBA" id="ARBA00022723"/>
    </source>
</evidence>
<evidence type="ECO:0000256" key="5">
    <source>
        <dbReference type="ARBA" id="ARBA00023211"/>
    </source>
</evidence>
<comment type="catalytic activity">
    <reaction evidence="6">
        <text>isochorismate + 2-oxoglutarate + H(+) = 5-enolpyruvoyl-6-hydroxy-2-succinyl-cyclohex-3-ene-1-carboxylate + CO2</text>
        <dbReference type="Rhea" id="RHEA:25593"/>
        <dbReference type="ChEBI" id="CHEBI:15378"/>
        <dbReference type="ChEBI" id="CHEBI:16526"/>
        <dbReference type="ChEBI" id="CHEBI:16810"/>
        <dbReference type="ChEBI" id="CHEBI:29780"/>
        <dbReference type="ChEBI" id="CHEBI:58818"/>
        <dbReference type="EC" id="2.2.1.9"/>
    </reaction>
</comment>
<dbReference type="InterPro" id="IPR004433">
    <property type="entry name" value="MenaQ_synth_MenD"/>
</dbReference>
<dbReference type="EMBL" id="LIAS01000034">
    <property type="protein sequence ID" value="KRO30990.1"/>
    <property type="molecule type" value="Genomic_DNA"/>
</dbReference>
<accession>A0A0R2NYT8</accession>
<keyword evidence="6" id="KW-0474">Menaquinone biosynthesis</keyword>
<dbReference type="NCBIfam" id="TIGR00173">
    <property type="entry name" value="menD"/>
    <property type="match status" value="1"/>
</dbReference>
<proteinExistence type="inferred from homology"/>
<comment type="pathway">
    <text evidence="6">Quinol/quinone metabolism; menaquinone biosynthesis.</text>
</comment>
<comment type="cofactor">
    <cofactor evidence="6">
        <name>Mg(2+)</name>
        <dbReference type="ChEBI" id="CHEBI:18420"/>
    </cofactor>
    <cofactor evidence="6">
        <name>Mn(2+)</name>
        <dbReference type="ChEBI" id="CHEBI:29035"/>
    </cofactor>
</comment>
<dbReference type="HAMAP" id="MF_01659">
    <property type="entry name" value="MenD"/>
    <property type="match status" value="1"/>
</dbReference>
<sequence length="524" mass="56496">MSNSTALARSIIKQLIELGIKDVILSPGSRNAPLSIALYEASEKGLINLHVRIDERGAAFFALGISKASARYVPVVCTSGTAVANYYPALLEAHHSDINLLLLTADRPARLRRTGSNQTTDQSNIFGAFVRASFDTDKDLDLSKVLSGSGPVHVNLQFDEPLLDQDNSDWLSGIRVKTREIGKAEAIEINTDSKKSLVIVGHDRAGFSVAEIEKFASDLAAPLIAEDPLVFEGAIAHAPIVLSDEKARVALAAETVFVIGRTTLSRSINAYIQGAKKVIVIDPRTEIIDTSRTSDEIYTQIPRVKVPLDIDQSWHELWKKYEALAAIALSVLPEWSEAELATVIAEELEDDTALFISSSRPVRDFESFAVPRSGLITYANRGLAGIDGNISTALGVATQHSESYAVIGDLAFLHDISALANPTKDNLTIIVVDNDGGGIFSTLGQRGSKGFETIFGTPHGIDISSVVKSFGISSQQISSAKELHIALQQIHTGLHVIVAKMPDREQNADSIAAVLNKYSQLVLL</sequence>
<comment type="cofactor">
    <cofactor evidence="6">
        <name>thiamine diphosphate</name>
        <dbReference type="ChEBI" id="CHEBI:58937"/>
    </cofactor>
    <text evidence="6">Binds 1 thiamine pyrophosphate per subunit.</text>
</comment>
<dbReference type="UniPathway" id="UPA01057">
    <property type="reaction ID" value="UER00164"/>
</dbReference>
<dbReference type="InterPro" id="IPR029061">
    <property type="entry name" value="THDP-binding"/>
</dbReference>
<dbReference type="InterPro" id="IPR011766">
    <property type="entry name" value="TPP_enzyme_TPP-bd"/>
</dbReference>
<evidence type="ECO:0000259" key="8">
    <source>
        <dbReference type="Pfam" id="PF02776"/>
    </source>
</evidence>
<evidence type="ECO:0000313" key="10">
    <source>
        <dbReference type="EMBL" id="KRO30990.1"/>
    </source>
</evidence>
<reference evidence="10 11" key="1">
    <citation type="submission" date="2015-10" db="EMBL/GenBank/DDBJ databases">
        <title>Metagenome-Assembled Genomes uncover a global brackish microbiome.</title>
        <authorList>
            <person name="Hugerth L.W."/>
            <person name="Larsson J."/>
            <person name="Alneberg J."/>
            <person name="Lindh M.V."/>
            <person name="Legrand C."/>
            <person name="Pinhassi J."/>
            <person name="Andersson A.F."/>
        </authorList>
    </citation>
    <scope>NUCLEOTIDE SEQUENCE [LARGE SCALE GENOMIC DNA]</scope>
    <source>
        <strain evidence="10">BACL2 MAG-120802-bin41</strain>
    </source>
</reference>
<keyword evidence="4 6" id="KW-0786">Thiamine pyrophosphate</keyword>
<dbReference type="GO" id="GO:0030145">
    <property type="term" value="F:manganese ion binding"/>
    <property type="evidence" value="ECO:0007669"/>
    <property type="project" value="UniProtKB-UniRule"/>
</dbReference>
<keyword evidence="3 6" id="KW-0460">Magnesium</keyword>
<comment type="caution">
    <text evidence="10">The sequence shown here is derived from an EMBL/GenBank/DDBJ whole genome shotgun (WGS) entry which is preliminary data.</text>
</comment>
<dbReference type="AlphaFoldDB" id="A0A0R2NYT8"/>
<keyword evidence="2 6" id="KW-0479">Metal-binding</keyword>
<dbReference type="SUPFAM" id="SSF52518">
    <property type="entry name" value="Thiamin diphosphate-binding fold (THDP-binding)"/>
    <property type="match status" value="2"/>
</dbReference>
<dbReference type="Proteomes" id="UP000053941">
    <property type="component" value="Unassembled WGS sequence"/>
</dbReference>
<evidence type="ECO:0000256" key="4">
    <source>
        <dbReference type="ARBA" id="ARBA00023052"/>
    </source>
</evidence>
<dbReference type="PANTHER" id="PTHR42916">
    <property type="entry name" value="2-SUCCINYL-5-ENOLPYRUVYL-6-HYDROXY-3-CYCLOHEXENE-1-CARBOXYLATE SYNTHASE"/>
    <property type="match status" value="1"/>
</dbReference>
<dbReference type="Pfam" id="PF16582">
    <property type="entry name" value="TPP_enzyme_M_2"/>
    <property type="match status" value="1"/>
</dbReference>
<dbReference type="InterPro" id="IPR012001">
    <property type="entry name" value="Thiamin_PyroP_enz_TPP-bd_dom"/>
</dbReference>
<dbReference type="GO" id="GO:0070204">
    <property type="term" value="F:2-succinyl-5-enolpyruvyl-6-hydroxy-3-cyclohexene-1-carboxylic-acid synthase activity"/>
    <property type="evidence" value="ECO:0007669"/>
    <property type="project" value="UniProtKB-UniRule"/>
</dbReference>
<evidence type="ECO:0000259" key="9">
    <source>
        <dbReference type="Pfam" id="PF16582"/>
    </source>
</evidence>
<comment type="similarity">
    <text evidence="6">Belongs to the TPP enzyme family. MenD subfamily.</text>
</comment>
<evidence type="ECO:0000256" key="3">
    <source>
        <dbReference type="ARBA" id="ARBA00022842"/>
    </source>
</evidence>
<feature type="domain" description="Menaquinone biosynthesis protein MenD middle" evidence="9">
    <location>
        <begin position="167"/>
        <end position="356"/>
    </location>
</feature>
<comment type="pathway">
    <text evidence="6">Quinol/quinone metabolism; 1,4-dihydroxy-2-naphthoate biosynthesis; 1,4-dihydroxy-2-naphthoate from chorismate: step 2/7.</text>
</comment>
<evidence type="ECO:0000256" key="1">
    <source>
        <dbReference type="ARBA" id="ARBA00022679"/>
    </source>
</evidence>
<organism evidence="10 11">
    <name type="scientific">Actinobacteria bacterium BACL2 MAG-120802-bin41</name>
    <dbReference type="NCBI Taxonomy" id="1655568"/>
    <lineage>
        <taxon>Bacteria</taxon>
        <taxon>Bacillati</taxon>
        <taxon>Actinomycetota</taxon>
        <taxon>Actinomycetes</taxon>
        <taxon>Actinomycetes incertae sedis</taxon>
        <taxon>ac1 cluster</taxon>
    </lineage>
</organism>
<dbReference type="Gene3D" id="3.40.50.1220">
    <property type="entry name" value="TPP-binding domain"/>
    <property type="match status" value="1"/>
</dbReference>
<dbReference type="GO" id="GO:0009234">
    <property type="term" value="P:menaquinone biosynthetic process"/>
    <property type="evidence" value="ECO:0007669"/>
    <property type="project" value="UniProtKB-UniRule"/>
</dbReference>
<keyword evidence="1 6" id="KW-0808">Transferase</keyword>
<comment type="subunit">
    <text evidence="6">Homodimer.</text>
</comment>
<feature type="domain" description="Thiamine pyrophosphate enzyme TPP-binding" evidence="7">
    <location>
        <begin position="380"/>
        <end position="491"/>
    </location>
</feature>
<protein>
    <recommendedName>
        <fullName evidence="6">2-succinyl-5-enolpyruvyl-6-hydroxy-3-cyclohexene-1-carboxylate synthase</fullName>
        <shortName evidence="6">SEPHCHC synthase</shortName>
        <ecNumber evidence="6">2.2.1.9</ecNumber>
    </recommendedName>
    <alternativeName>
        <fullName evidence="6">Menaquinone biosynthesis protein MenD</fullName>
    </alternativeName>
</protein>
<comment type="function">
    <text evidence="6">Catalyzes the thiamine diphosphate-dependent decarboxylation of 2-oxoglutarate and the subsequent addition of the resulting succinic semialdehyde-thiamine pyrophosphate anion to isochorismate to yield 2-succinyl-5-enolpyruvyl-6-hydroxy-3-cyclohexene-1-carboxylate (SEPHCHC).</text>
</comment>
<dbReference type="CDD" id="cd02009">
    <property type="entry name" value="TPP_SHCHC_synthase"/>
    <property type="match status" value="1"/>
</dbReference>
<dbReference type="Pfam" id="PF02776">
    <property type="entry name" value="TPP_enzyme_N"/>
    <property type="match status" value="1"/>
</dbReference>
<evidence type="ECO:0000256" key="6">
    <source>
        <dbReference type="HAMAP-Rule" id="MF_01659"/>
    </source>
</evidence>